<evidence type="ECO:0000256" key="1">
    <source>
        <dbReference type="ARBA" id="ARBA00001602"/>
    </source>
</evidence>
<dbReference type="GO" id="GO:0008360">
    <property type="term" value="P:regulation of cell shape"/>
    <property type="evidence" value="ECO:0007669"/>
    <property type="project" value="UniProtKB-KW"/>
</dbReference>
<organism evidence="8 9">
    <name type="scientific">Novimethylophilus kurashikiensis</name>
    <dbReference type="NCBI Taxonomy" id="1825523"/>
    <lineage>
        <taxon>Bacteria</taxon>
        <taxon>Pseudomonadati</taxon>
        <taxon>Pseudomonadota</taxon>
        <taxon>Betaproteobacteria</taxon>
        <taxon>Nitrosomonadales</taxon>
        <taxon>Methylophilaceae</taxon>
        <taxon>Novimethylophilus</taxon>
    </lineage>
</organism>
<dbReference type="GO" id="GO:0009252">
    <property type="term" value="P:peptidoglycan biosynthetic process"/>
    <property type="evidence" value="ECO:0007669"/>
    <property type="project" value="UniProtKB-UniRule"/>
</dbReference>
<evidence type="ECO:0000313" key="9">
    <source>
        <dbReference type="Proteomes" id="UP000245081"/>
    </source>
</evidence>
<dbReference type="NCBIfam" id="TIGR00067">
    <property type="entry name" value="glut_race"/>
    <property type="match status" value="1"/>
</dbReference>
<dbReference type="InterPro" id="IPR015942">
    <property type="entry name" value="Asp/Glu/hydantoin_racemase"/>
</dbReference>
<dbReference type="PROSITE" id="PS00924">
    <property type="entry name" value="ASP_GLU_RACEMASE_2"/>
    <property type="match status" value="1"/>
</dbReference>
<dbReference type="InterPro" id="IPR001920">
    <property type="entry name" value="Asp/Glu_race"/>
</dbReference>
<sequence length="277" mass="29610">MNSNPIGVFDSGVGGLSVLRHIREELPAEHLLYVADSAYAPYGVKTPREIRARTLKLAEFLVNQGAKALVIACNTATAAAAEMLRGKFALPIIAMEPAVKPAVAATRSGVVGVLATSGTLKSAQFAALLEHYGQGVRVTTQSGHGLVECVERGMMDTSATRDLLWGYVQPLLAEGADTLVLGCTHYPFLKPLIEEMTDGRVAIIDTGAAVARQVRRRLVESGLQRINQEELGDVAFWSSGEIGQAREIMSMLWGMPTVVEALPPAYQSDQVEPTPVG</sequence>
<keyword evidence="5 7" id="KW-0413">Isomerase</keyword>
<name>A0A2R5FCE3_9PROT</name>
<dbReference type="Proteomes" id="UP000245081">
    <property type="component" value="Unassembled WGS sequence"/>
</dbReference>
<feature type="binding site" evidence="7">
    <location>
        <begin position="10"/>
        <end position="11"/>
    </location>
    <ligand>
        <name>substrate</name>
    </ligand>
</feature>
<dbReference type="EC" id="5.1.1.3" evidence="2 7"/>
<dbReference type="RefSeq" id="WP_109016673.1">
    <property type="nucleotide sequence ID" value="NZ_BDOQ01000019.1"/>
</dbReference>
<evidence type="ECO:0000256" key="3">
    <source>
        <dbReference type="ARBA" id="ARBA00022960"/>
    </source>
</evidence>
<comment type="caution">
    <text evidence="8">The sequence shown here is derived from an EMBL/GenBank/DDBJ whole genome shotgun (WGS) entry which is preliminary data.</text>
</comment>
<comment type="catalytic activity">
    <reaction evidence="1 7">
        <text>L-glutamate = D-glutamate</text>
        <dbReference type="Rhea" id="RHEA:12813"/>
        <dbReference type="ChEBI" id="CHEBI:29985"/>
        <dbReference type="ChEBI" id="CHEBI:29986"/>
        <dbReference type="EC" id="5.1.1.3"/>
    </reaction>
</comment>
<feature type="active site" description="Proton donor/acceptor" evidence="7">
    <location>
        <position position="183"/>
    </location>
</feature>
<dbReference type="SUPFAM" id="SSF53681">
    <property type="entry name" value="Aspartate/glutamate racemase"/>
    <property type="match status" value="2"/>
</dbReference>
<feature type="binding site" evidence="7">
    <location>
        <begin position="42"/>
        <end position="43"/>
    </location>
    <ligand>
        <name>substrate</name>
    </ligand>
</feature>
<dbReference type="OrthoDB" id="9801055at2"/>
<dbReference type="InterPro" id="IPR004391">
    <property type="entry name" value="Glu_race"/>
</dbReference>
<evidence type="ECO:0000256" key="5">
    <source>
        <dbReference type="ARBA" id="ARBA00023235"/>
    </source>
</evidence>
<dbReference type="HAMAP" id="MF_00258">
    <property type="entry name" value="Glu_racemase"/>
    <property type="match status" value="1"/>
</dbReference>
<comment type="pathway">
    <text evidence="7">Cell wall biogenesis; peptidoglycan biosynthesis.</text>
</comment>
<dbReference type="Gene3D" id="3.40.50.1860">
    <property type="match status" value="2"/>
</dbReference>
<evidence type="ECO:0000313" key="8">
    <source>
        <dbReference type="EMBL" id="GBG15519.1"/>
    </source>
</evidence>
<comment type="function">
    <text evidence="7">Provides the (R)-glutamate required for cell wall biosynthesis.</text>
</comment>
<keyword evidence="4 7" id="KW-0573">Peptidoglycan synthesis</keyword>
<feature type="active site" description="Proton donor/acceptor" evidence="7">
    <location>
        <position position="73"/>
    </location>
</feature>
<dbReference type="InterPro" id="IPR018187">
    <property type="entry name" value="Asp/Glu_racemase_AS_1"/>
</dbReference>
<keyword evidence="3 7" id="KW-0133">Cell shape</keyword>
<dbReference type="AlphaFoldDB" id="A0A2R5FCE3"/>
<feature type="binding site" evidence="7">
    <location>
        <begin position="74"/>
        <end position="75"/>
    </location>
    <ligand>
        <name>substrate</name>
    </ligand>
</feature>
<dbReference type="GO" id="GO:0008881">
    <property type="term" value="F:glutamate racemase activity"/>
    <property type="evidence" value="ECO:0007669"/>
    <property type="project" value="UniProtKB-UniRule"/>
</dbReference>
<comment type="similarity">
    <text evidence="7">Belongs to the aspartate/glutamate racemases family.</text>
</comment>
<protein>
    <recommendedName>
        <fullName evidence="2 7">Glutamate racemase</fullName>
        <ecNumber evidence="2 7">5.1.1.3</ecNumber>
    </recommendedName>
</protein>
<dbReference type="Pfam" id="PF01177">
    <property type="entry name" value="Asp_Glu_race"/>
    <property type="match status" value="1"/>
</dbReference>
<keyword evidence="6 7" id="KW-0961">Cell wall biogenesis/degradation</keyword>
<keyword evidence="9" id="KW-1185">Reference proteome</keyword>
<dbReference type="EMBL" id="BDOQ01000019">
    <property type="protein sequence ID" value="GBG15519.1"/>
    <property type="molecule type" value="Genomic_DNA"/>
</dbReference>
<evidence type="ECO:0000256" key="2">
    <source>
        <dbReference type="ARBA" id="ARBA00013090"/>
    </source>
</evidence>
<dbReference type="UniPathway" id="UPA00219"/>
<feature type="binding site" evidence="7">
    <location>
        <begin position="184"/>
        <end position="185"/>
    </location>
    <ligand>
        <name>substrate</name>
    </ligand>
</feature>
<reference evidence="8 9" key="1">
    <citation type="journal article" date="2018" name="Environ. Microbiol.">
        <title>Isolation and genomic characterization of Novimethylophilus kurashikiensis gen. nov. sp. nov., a new lanthanide-dependent methylotrophic species of Methylophilaceae.</title>
        <authorList>
            <person name="Lv H."/>
            <person name="Sahin N."/>
            <person name="Tani A."/>
        </authorList>
    </citation>
    <scope>NUCLEOTIDE SEQUENCE [LARGE SCALE GENOMIC DNA]</scope>
    <source>
        <strain evidence="8 9">La2-4</strain>
    </source>
</reference>
<evidence type="ECO:0000256" key="6">
    <source>
        <dbReference type="ARBA" id="ARBA00023316"/>
    </source>
</evidence>
<dbReference type="PANTHER" id="PTHR21198:SF2">
    <property type="entry name" value="GLUTAMATE RACEMASE"/>
    <property type="match status" value="1"/>
</dbReference>
<dbReference type="PROSITE" id="PS00923">
    <property type="entry name" value="ASP_GLU_RACEMASE_1"/>
    <property type="match status" value="1"/>
</dbReference>
<accession>A0A2R5FCE3</accession>
<dbReference type="FunFam" id="3.40.50.1860:FF:000001">
    <property type="entry name" value="Glutamate racemase"/>
    <property type="match status" value="1"/>
</dbReference>
<evidence type="ECO:0000256" key="4">
    <source>
        <dbReference type="ARBA" id="ARBA00022984"/>
    </source>
</evidence>
<evidence type="ECO:0000256" key="7">
    <source>
        <dbReference type="HAMAP-Rule" id="MF_00258"/>
    </source>
</evidence>
<dbReference type="PANTHER" id="PTHR21198">
    <property type="entry name" value="GLUTAMATE RACEMASE"/>
    <property type="match status" value="1"/>
</dbReference>
<proteinExistence type="inferred from homology"/>
<dbReference type="GO" id="GO:0071555">
    <property type="term" value="P:cell wall organization"/>
    <property type="evidence" value="ECO:0007669"/>
    <property type="project" value="UniProtKB-KW"/>
</dbReference>
<gene>
    <name evidence="7 8" type="primary">murI</name>
    <name evidence="8" type="ORF">NMK_3128</name>
</gene>
<dbReference type="InterPro" id="IPR033134">
    <property type="entry name" value="Asp/Glu_racemase_AS_2"/>
</dbReference>